<evidence type="ECO:0000256" key="5">
    <source>
        <dbReference type="ARBA" id="ARBA00020422"/>
    </source>
</evidence>
<dbReference type="InterPro" id="IPR036662">
    <property type="entry name" value="PTS_EIIA_man-typ_sf"/>
</dbReference>
<protein>
    <recommendedName>
        <fullName evidence="5">Phosphocarrier protein HPr</fullName>
        <ecNumber evidence="4">2.7.1.121</ecNumber>
    </recommendedName>
</protein>
<dbReference type="CDD" id="cd00367">
    <property type="entry name" value="PTS-HPr_like"/>
    <property type="match status" value="1"/>
</dbReference>
<comment type="subunit">
    <text evidence="7">Homodimer. The dihydroxyacetone kinase complex is composed of a homodimer of DhaM, a homodimer of DhaK and the subunit DhaL.</text>
</comment>
<dbReference type="Pfam" id="PF03610">
    <property type="entry name" value="EIIA-man"/>
    <property type="match status" value="1"/>
</dbReference>
<dbReference type="Gene3D" id="3.40.50.510">
    <property type="entry name" value="Phosphotransferase system, mannose-type IIA component"/>
    <property type="match status" value="1"/>
</dbReference>
<dbReference type="InterPro" id="IPR035895">
    <property type="entry name" value="HPr-like_sf"/>
</dbReference>
<dbReference type="PROSITE" id="PS00369">
    <property type="entry name" value="PTS_HPR_HIS"/>
    <property type="match status" value="1"/>
</dbReference>
<dbReference type="Pfam" id="PF00381">
    <property type="entry name" value="PTS-HPr"/>
    <property type="match status" value="1"/>
</dbReference>
<evidence type="ECO:0000256" key="3">
    <source>
        <dbReference type="ARBA" id="ARBA00003681"/>
    </source>
</evidence>
<evidence type="ECO:0000256" key="2">
    <source>
        <dbReference type="ARBA" id="ARBA00002788"/>
    </source>
</evidence>
<dbReference type="EC" id="2.7.1.121" evidence="4"/>
<dbReference type="PANTHER" id="PTHR38594:SF1">
    <property type="entry name" value="PEP-DEPENDENT DIHYDROXYACETONE KINASE, PHOSPHORYL DONOR SUBUNIT DHAM"/>
    <property type="match status" value="1"/>
</dbReference>
<dbReference type="RefSeq" id="WP_106268160.1">
    <property type="nucleotide sequence ID" value="NZ_PVTX01000007.1"/>
</dbReference>
<keyword evidence="11" id="KW-1185">Reference proteome</keyword>
<evidence type="ECO:0000259" key="9">
    <source>
        <dbReference type="PROSITE" id="PS51350"/>
    </source>
</evidence>
<dbReference type="GO" id="GO:0016301">
    <property type="term" value="F:kinase activity"/>
    <property type="evidence" value="ECO:0007669"/>
    <property type="project" value="UniProtKB-KW"/>
</dbReference>
<gene>
    <name evidence="10" type="ORF">BCL65_107178</name>
</gene>
<dbReference type="PROSITE" id="PS51096">
    <property type="entry name" value="PTS_EIIA_TYPE_4"/>
    <property type="match status" value="1"/>
</dbReference>
<dbReference type="InterPro" id="IPR000032">
    <property type="entry name" value="HPr-like"/>
</dbReference>
<dbReference type="PRINTS" id="PR00107">
    <property type="entry name" value="PHOSPHOCPHPR"/>
</dbReference>
<dbReference type="Gene3D" id="3.30.1340.10">
    <property type="entry name" value="HPr-like"/>
    <property type="match status" value="1"/>
</dbReference>
<comment type="caution">
    <text evidence="10">The sequence shown here is derived from an EMBL/GenBank/DDBJ whole genome shotgun (WGS) entry which is preliminary data.</text>
</comment>
<comment type="catalytic activity">
    <reaction evidence="1">
        <text>dihydroxyacetone + phosphoenolpyruvate = dihydroxyacetone phosphate + pyruvate</text>
        <dbReference type="Rhea" id="RHEA:18381"/>
        <dbReference type="ChEBI" id="CHEBI:15361"/>
        <dbReference type="ChEBI" id="CHEBI:16016"/>
        <dbReference type="ChEBI" id="CHEBI:57642"/>
        <dbReference type="ChEBI" id="CHEBI:58702"/>
        <dbReference type="EC" id="2.7.1.121"/>
    </reaction>
</comment>
<proteinExistence type="predicted"/>
<dbReference type="PROSITE" id="PS51350">
    <property type="entry name" value="PTS_HPR_DOM"/>
    <property type="match status" value="1"/>
</dbReference>
<evidence type="ECO:0000256" key="4">
    <source>
        <dbReference type="ARBA" id="ARBA00012095"/>
    </source>
</evidence>
<evidence type="ECO:0000256" key="7">
    <source>
        <dbReference type="ARBA" id="ARBA00046577"/>
    </source>
</evidence>
<evidence type="ECO:0000256" key="6">
    <source>
        <dbReference type="ARBA" id="ARBA00022679"/>
    </source>
</evidence>
<keyword evidence="6" id="KW-0808">Transferase</keyword>
<sequence>MSVGLVLVAHSAMLADGTAELARQMAPDVELRCAAGDLDGGLGTSLPRVQDALSAALAAVDGVVVLADLGSAVLTVESALELDPELPPRVRLVSAPFVEGAVAAAVTAQQGAGLDAVAEAAESAVLSIGPEPVLQLVQAPGSGTADSPAVVGTRASGEAIPVPDPTSSGDADQVSVTVEVRNPLGLHARPAAVVARSVADLGVPVTINGADATSVLQLMSLGTSAGDVVTIAARGPDAEAAAAVVAGLVQGGFGEL</sequence>
<dbReference type="SUPFAM" id="SSF55594">
    <property type="entry name" value="HPr-like"/>
    <property type="match status" value="1"/>
</dbReference>
<comment type="function">
    <text evidence="3">General (non sugar-specific) component of the phosphoenolpyruvate-dependent sugar phosphotransferase system (sugar PTS). This major carbohydrate active-transport system catalyzes the phosphorylation of incoming sugar substrates concomitantly with their translocation across the cell membrane. The phosphoryl group from phosphoenolpyruvate (PEP) is transferred to the phosphoryl carrier protein HPr by enzyme I. Phospho-HPr then transfers it to the PTS EIIA domain.</text>
</comment>
<evidence type="ECO:0000313" key="10">
    <source>
        <dbReference type="EMBL" id="PRZ05690.1"/>
    </source>
</evidence>
<dbReference type="InterPro" id="IPR012844">
    <property type="entry name" value="DhaM_N"/>
</dbReference>
<reference evidence="10 11" key="1">
    <citation type="submission" date="2018-03" db="EMBL/GenBank/DDBJ databases">
        <title>Comparative analysis of microorganisms from saline springs in Andes Mountain Range, Colombia.</title>
        <authorList>
            <person name="Rubin E."/>
        </authorList>
    </citation>
    <scope>NUCLEOTIDE SEQUENCE [LARGE SCALE GENOMIC DNA]</scope>
    <source>
        <strain evidence="10 11">CG 23</strain>
    </source>
</reference>
<dbReference type="InterPro" id="IPR039643">
    <property type="entry name" value="DhaM"/>
</dbReference>
<keyword evidence="10" id="KW-0418">Kinase</keyword>
<evidence type="ECO:0000259" key="8">
    <source>
        <dbReference type="PROSITE" id="PS51096"/>
    </source>
</evidence>
<dbReference type="Proteomes" id="UP000239895">
    <property type="component" value="Unassembled WGS sequence"/>
</dbReference>
<dbReference type="NCBIfam" id="TIGR01003">
    <property type="entry name" value="PTS_HPr_family"/>
    <property type="match status" value="1"/>
</dbReference>
<dbReference type="PANTHER" id="PTHR38594">
    <property type="entry name" value="PEP-DEPENDENT DIHYDROXYACETONE KINASE, PHOSPHORYL DONOR SUBUNIT DHAM"/>
    <property type="match status" value="1"/>
</dbReference>
<feature type="domain" description="PTS EIIA type-4" evidence="8">
    <location>
        <begin position="2"/>
        <end position="133"/>
    </location>
</feature>
<dbReference type="InterPro" id="IPR001020">
    <property type="entry name" value="PTS_HPr_His_P_site"/>
</dbReference>
<evidence type="ECO:0000256" key="1">
    <source>
        <dbReference type="ARBA" id="ARBA00001113"/>
    </source>
</evidence>
<organism evidence="10 11">
    <name type="scientific">Isoptericola halotolerans</name>
    <dbReference type="NCBI Taxonomy" id="300560"/>
    <lineage>
        <taxon>Bacteria</taxon>
        <taxon>Bacillati</taxon>
        <taxon>Actinomycetota</taxon>
        <taxon>Actinomycetes</taxon>
        <taxon>Micrococcales</taxon>
        <taxon>Promicromonosporaceae</taxon>
        <taxon>Isoptericola</taxon>
    </lineage>
</organism>
<dbReference type="InterPro" id="IPR004701">
    <property type="entry name" value="PTS_EIIA_man-typ"/>
</dbReference>
<dbReference type="NCBIfam" id="TIGR02364">
    <property type="entry name" value="dha_pts"/>
    <property type="match status" value="1"/>
</dbReference>
<dbReference type="SUPFAM" id="SSF53062">
    <property type="entry name" value="PTS system fructose IIA component-like"/>
    <property type="match status" value="1"/>
</dbReference>
<dbReference type="EMBL" id="PVTX01000007">
    <property type="protein sequence ID" value="PRZ05690.1"/>
    <property type="molecule type" value="Genomic_DNA"/>
</dbReference>
<accession>A0ABX5ECX2</accession>
<name>A0ABX5ECX2_9MICO</name>
<evidence type="ECO:0000313" key="11">
    <source>
        <dbReference type="Proteomes" id="UP000239895"/>
    </source>
</evidence>
<comment type="function">
    <text evidence="2">Component of the dihydroxyacetone kinase complex, which is responsible for the phosphoenolpyruvate (PEP)-dependent phosphorylation of dihydroxyacetone. DhaM serves as the phosphoryl donor. Is phosphorylated by phosphoenolpyruvate in an EI- and HPr-dependent reaction, and a phosphorelay system on histidine residues finally leads to phosphoryl transfer to DhaL and dihydroxyacetone.</text>
</comment>
<feature type="domain" description="HPr" evidence="9">
    <location>
        <begin position="173"/>
        <end position="256"/>
    </location>
</feature>